<dbReference type="Gene3D" id="3.30.70.330">
    <property type="match status" value="1"/>
</dbReference>
<sequence>MVHHYRGQRLKTPAHPAGSTRPGYGFVSFTTPDAAQKALTALDGSELGNQKSLRAHFAGFGTIQSAMVHHYRGQRLKTPSPAHPTGTPAQPTYEYTPRPGLKKILFSQVEVESTLHHLDKEDIGAQIRSQCFSLQGSIDAYFRRNDGADKRSACAKIMTDIGAIEENLKRYDDEDDMKARLVTQLILMEDTLGKFLRPDRTGDEARPDNGGGPEARKSDDSLSSASIQARIKSIDEAKTLFLTNEIKEERDTRLARVRQRLKHVLHEQDARQLLRSVYIELRDR</sequence>
<evidence type="ECO:0000313" key="6">
    <source>
        <dbReference type="RefSeq" id="XP_026684906.1"/>
    </source>
</evidence>
<organism evidence="5 6">
    <name type="scientific">Diaphorina citri</name>
    <name type="common">Asian citrus psyllid</name>
    <dbReference type="NCBI Taxonomy" id="121845"/>
    <lineage>
        <taxon>Eukaryota</taxon>
        <taxon>Metazoa</taxon>
        <taxon>Ecdysozoa</taxon>
        <taxon>Arthropoda</taxon>
        <taxon>Hexapoda</taxon>
        <taxon>Insecta</taxon>
        <taxon>Pterygota</taxon>
        <taxon>Neoptera</taxon>
        <taxon>Paraneoptera</taxon>
        <taxon>Hemiptera</taxon>
        <taxon>Sternorrhyncha</taxon>
        <taxon>Psylloidea</taxon>
        <taxon>Psyllidae</taxon>
        <taxon>Diaphorininae</taxon>
        <taxon>Diaphorina</taxon>
    </lineage>
</organism>
<dbReference type="RefSeq" id="XP_026684906.1">
    <property type="nucleotide sequence ID" value="XM_026829105.1"/>
</dbReference>
<feature type="region of interest" description="Disordered" evidence="3">
    <location>
        <begin position="197"/>
        <end position="223"/>
    </location>
</feature>
<keyword evidence="5" id="KW-1185">Reference proteome</keyword>
<dbReference type="Pfam" id="PF00076">
    <property type="entry name" value="RRM_1"/>
    <property type="match status" value="1"/>
</dbReference>
<dbReference type="GeneID" id="103516805"/>
<evidence type="ECO:0000256" key="1">
    <source>
        <dbReference type="ARBA" id="ARBA00022884"/>
    </source>
</evidence>
<dbReference type="AlphaFoldDB" id="A0A3Q0J904"/>
<feature type="domain" description="RRM" evidence="4">
    <location>
        <begin position="23"/>
        <end position="60"/>
    </location>
</feature>
<gene>
    <name evidence="6" type="primary">LOC103516805</name>
</gene>
<accession>A0A3Q0J904</accession>
<evidence type="ECO:0000256" key="3">
    <source>
        <dbReference type="SAM" id="MobiDB-lite"/>
    </source>
</evidence>
<dbReference type="KEGG" id="dci:103516805"/>
<dbReference type="InterPro" id="IPR000504">
    <property type="entry name" value="RRM_dom"/>
</dbReference>
<evidence type="ECO:0000259" key="4">
    <source>
        <dbReference type="PROSITE" id="PS50102"/>
    </source>
</evidence>
<feature type="region of interest" description="Disordered" evidence="3">
    <location>
        <begin position="1"/>
        <end position="23"/>
    </location>
</feature>
<dbReference type="GO" id="GO:0003723">
    <property type="term" value="F:RNA binding"/>
    <property type="evidence" value="ECO:0007669"/>
    <property type="project" value="UniProtKB-UniRule"/>
</dbReference>
<evidence type="ECO:0000256" key="2">
    <source>
        <dbReference type="PROSITE-ProRule" id="PRU00176"/>
    </source>
</evidence>
<protein>
    <submittedName>
        <fullName evidence="6">Uncharacterized protein LOC103516805</fullName>
    </submittedName>
</protein>
<dbReference type="InterPro" id="IPR035979">
    <property type="entry name" value="RBD_domain_sf"/>
</dbReference>
<name>A0A3Q0J904_DIACI</name>
<reference evidence="6" key="1">
    <citation type="submission" date="2025-08" db="UniProtKB">
        <authorList>
            <consortium name="RefSeq"/>
        </authorList>
    </citation>
    <scope>IDENTIFICATION</scope>
</reference>
<feature type="compositionally biased region" description="Basic and acidic residues" evidence="3">
    <location>
        <begin position="197"/>
        <end position="207"/>
    </location>
</feature>
<dbReference type="PROSITE" id="PS50102">
    <property type="entry name" value="RRM"/>
    <property type="match status" value="1"/>
</dbReference>
<proteinExistence type="predicted"/>
<feature type="region of interest" description="Disordered" evidence="3">
    <location>
        <begin position="77"/>
        <end position="96"/>
    </location>
</feature>
<dbReference type="InterPro" id="IPR012677">
    <property type="entry name" value="Nucleotide-bd_a/b_plait_sf"/>
</dbReference>
<dbReference type="PaxDb" id="121845-A0A3Q0J904"/>
<dbReference type="CDD" id="cd00590">
    <property type="entry name" value="RRM_SF"/>
    <property type="match status" value="1"/>
</dbReference>
<dbReference type="SUPFAM" id="SSF54928">
    <property type="entry name" value="RNA-binding domain, RBD"/>
    <property type="match status" value="1"/>
</dbReference>
<dbReference type="Proteomes" id="UP000079169">
    <property type="component" value="Unplaced"/>
</dbReference>
<keyword evidence="1 2" id="KW-0694">RNA-binding</keyword>
<evidence type="ECO:0000313" key="5">
    <source>
        <dbReference type="Proteomes" id="UP000079169"/>
    </source>
</evidence>